<dbReference type="Proteomes" id="UP001521222">
    <property type="component" value="Unassembled WGS sequence"/>
</dbReference>
<evidence type="ECO:0000256" key="1">
    <source>
        <dbReference type="SAM" id="SignalP"/>
    </source>
</evidence>
<evidence type="ECO:0000313" key="3">
    <source>
        <dbReference type="Proteomes" id="UP001521222"/>
    </source>
</evidence>
<sequence length="287" mass="32596">MARYHFVFLFATLTLLVKQAFGAWPNHNLSHCVTDPENYKKVEDFTVQWFLDKDNILAGVKRRYKRTDGNLTNALFYTRGMSETARKYACNEKLITIWDVWEAELYDPSNSSGNAFSCIHHDDTARNYFFGNMSEAFATLSTGIVYVMHNISDFLTPPEDGIWAMVERKKIFSHETTVELVNKMNGTDKATGVAIWHYIEGAIDDSVELAANTAEVVKRIGGDPAAWWNYIILKAQLLKARTNVRAKRAVAQVVLGDAGRPLEQPADEEEDSPSCRILPEYTLEVNW</sequence>
<dbReference type="EMBL" id="JAKIXB020000046">
    <property type="protein sequence ID" value="KAL1592479.1"/>
    <property type="molecule type" value="Genomic_DNA"/>
</dbReference>
<name>A0ABR3QJZ0_9PLEO</name>
<feature type="signal peptide" evidence="1">
    <location>
        <begin position="1"/>
        <end position="22"/>
    </location>
</feature>
<keyword evidence="1" id="KW-0732">Signal</keyword>
<protein>
    <submittedName>
        <fullName evidence="2">Uncharacterized protein</fullName>
    </submittedName>
</protein>
<feature type="chain" id="PRO_5047286475" evidence="1">
    <location>
        <begin position="23"/>
        <end position="287"/>
    </location>
</feature>
<reference evidence="2 3" key="1">
    <citation type="submission" date="2024-02" db="EMBL/GenBank/DDBJ databases">
        <title>De novo assembly and annotation of 12 fungi associated with fruit tree decline syndrome in Ontario, Canada.</title>
        <authorList>
            <person name="Sulman M."/>
            <person name="Ellouze W."/>
            <person name="Ilyukhin E."/>
        </authorList>
    </citation>
    <scope>NUCLEOTIDE SEQUENCE [LARGE SCALE GENOMIC DNA]</scope>
    <source>
        <strain evidence="2 3">M97-236</strain>
    </source>
</reference>
<evidence type="ECO:0000313" key="2">
    <source>
        <dbReference type="EMBL" id="KAL1592479.1"/>
    </source>
</evidence>
<gene>
    <name evidence="2" type="ORF">SLS59_009712</name>
</gene>
<comment type="caution">
    <text evidence="2">The sequence shown here is derived from an EMBL/GenBank/DDBJ whole genome shotgun (WGS) entry which is preliminary data.</text>
</comment>
<accession>A0ABR3QJZ0</accession>
<proteinExistence type="predicted"/>
<organism evidence="2 3">
    <name type="scientific">Nothophoma quercina</name>
    <dbReference type="NCBI Taxonomy" id="749835"/>
    <lineage>
        <taxon>Eukaryota</taxon>
        <taxon>Fungi</taxon>
        <taxon>Dikarya</taxon>
        <taxon>Ascomycota</taxon>
        <taxon>Pezizomycotina</taxon>
        <taxon>Dothideomycetes</taxon>
        <taxon>Pleosporomycetidae</taxon>
        <taxon>Pleosporales</taxon>
        <taxon>Pleosporineae</taxon>
        <taxon>Didymellaceae</taxon>
        <taxon>Nothophoma</taxon>
    </lineage>
</organism>
<keyword evidence="3" id="KW-1185">Reference proteome</keyword>